<evidence type="ECO:0000313" key="1">
    <source>
        <dbReference type="EMBL" id="KAI5081628.1"/>
    </source>
</evidence>
<gene>
    <name evidence="1" type="ORF">GOP47_0001371</name>
</gene>
<dbReference type="EMBL" id="JABFUD020000003">
    <property type="protein sequence ID" value="KAI5081628.1"/>
    <property type="molecule type" value="Genomic_DNA"/>
</dbReference>
<protein>
    <submittedName>
        <fullName evidence="1">Uncharacterized protein</fullName>
    </submittedName>
</protein>
<accession>A0A9D4V8K2</accession>
<dbReference type="AlphaFoldDB" id="A0A9D4V8K2"/>
<organism evidence="1 2">
    <name type="scientific">Adiantum capillus-veneris</name>
    <name type="common">Maidenhair fern</name>
    <dbReference type="NCBI Taxonomy" id="13818"/>
    <lineage>
        <taxon>Eukaryota</taxon>
        <taxon>Viridiplantae</taxon>
        <taxon>Streptophyta</taxon>
        <taxon>Embryophyta</taxon>
        <taxon>Tracheophyta</taxon>
        <taxon>Polypodiopsida</taxon>
        <taxon>Polypodiidae</taxon>
        <taxon>Polypodiales</taxon>
        <taxon>Pteridineae</taxon>
        <taxon>Pteridaceae</taxon>
        <taxon>Vittarioideae</taxon>
        <taxon>Adiantum</taxon>
    </lineage>
</organism>
<reference evidence="1" key="1">
    <citation type="submission" date="2021-01" db="EMBL/GenBank/DDBJ databases">
        <title>Adiantum capillus-veneris genome.</title>
        <authorList>
            <person name="Fang Y."/>
            <person name="Liao Q."/>
        </authorList>
    </citation>
    <scope>NUCLEOTIDE SEQUENCE</scope>
    <source>
        <strain evidence="1">H3</strain>
        <tissue evidence="1">Leaf</tissue>
    </source>
</reference>
<sequence>MSVKIATQWKVLVVRVNQTEPSLLNIFKRLGLQLSDVPNHSVMMMMMCKHSCHTSHTKHLFQAPAGWGTCYQSVLGPLNQTQMTNSKQTAWYVKDYHPAASVDDLAIRAFQQRTLHGRGSPRQLRMVLR</sequence>
<evidence type="ECO:0000313" key="2">
    <source>
        <dbReference type="Proteomes" id="UP000886520"/>
    </source>
</evidence>
<name>A0A9D4V8K2_ADICA</name>
<comment type="caution">
    <text evidence="1">The sequence shown here is derived from an EMBL/GenBank/DDBJ whole genome shotgun (WGS) entry which is preliminary data.</text>
</comment>
<proteinExistence type="predicted"/>
<dbReference type="Proteomes" id="UP000886520">
    <property type="component" value="Chromosome 2"/>
</dbReference>
<keyword evidence="2" id="KW-1185">Reference proteome</keyword>